<dbReference type="CDD" id="cd13733">
    <property type="entry name" value="SPRY_PRY_C-I_1"/>
    <property type="match status" value="1"/>
</dbReference>
<protein>
    <submittedName>
        <fullName evidence="11">Bloodthirsty-related gene family, member 9</fullName>
    </submittedName>
</protein>
<dbReference type="PROSITE" id="PS50089">
    <property type="entry name" value="ZF_RING_2"/>
    <property type="match status" value="1"/>
</dbReference>
<dbReference type="Gene3D" id="4.10.830.40">
    <property type="match status" value="1"/>
</dbReference>
<dbReference type="SUPFAM" id="SSF57850">
    <property type="entry name" value="RING/U-box"/>
    <property type="match status" value="1"/>
</dbReference>
<keyword evidence="4" id="KW-0862">Zinc</keyword>
<dbReference type="InterPro" id="IPR027370">
    <property type="entry name" value="Znf-RING_euk"/>
</dbReference>
<dbReference type="InterPro" id="IPR043136">
    <property type="entry name" value="B30.2/SPRY_sf"/>
</dbReference>
<organism evidence="11 12">
    <name type="scientific">Sinocyclocheilus anshuiensis</name>
    <dbReference type="NCBI Taxonomy" id="1608454"/>
    <lineage>
        <taxon>Eukaryota</taxon>
        <taxon>Metazoa</taxon>
        <taxon>Chordata</taxon>
        <taxon>Craniata</taxon>
        <taxon>Vertebrata</taxon>
        <taxon>Euteleostomi</taxon>
        <taxon>Actinopterygii</taxon>
        <taxon>Neopterygii</taxon>
        <taxon>Teleostei</taxon>
        <taxon>Ostariophysi</taxon>
        <taxon>Cypriniformes</taxon>
        <taxon>Cyprinidae</taxon>
        <taxon>Cyprininae</taxon>
        <taxon>Sinocyclocheilus</taxon>
    </lineage>
</organism>
<dbReference type="PANTHER" id="PTHR25465:SF32">
    <property type="entry name" value="BLOODTHIRSTY-RELATED GENE FAMILY, MEMBER 16 ISOFORM X1-RELATED"/>
    <property type="match status" value="1"/>
</dbReference>
<name>A0A671K548_9TELE</name>
<dbReference type="InterPro" id="IPR001841">
    <property type="entry name" value="Znf_RING"/>
</dbReference>
<dbReference type="Pfam" id="PF13445">
    <property type="entry name" value="zf-RING_UBOX"/>
    <property type="match status" value="1"/>
</dbReference>
<evidence type="ECO:0000313" key="11">
    <source>
        <dbReference type="Ensembl" id="ENSSANP00000001759.1"/>
    </source>
</evidence>
<dbReference type="InterPro" id="IPR017907">
    <property type="entry name" value="Znf_RING_CS"/>
</dbReference>
<feature type="domain" description="RING-type" evidence="8">
    <location>
        <begin position="47"/>
        <end position="87"/>
    </location>
</feature>
<dbReference type="InterPro" id="IPR003879">
    <property type="entry name" value="Butyrophylin_SPRY"/>
</dbReference>
<dbReference type="AlphaFoldDB" id="A0A671K548"/>
<dbReference type="Pfam" id="PF00622">
    <property type="entry name" value="SPRY"/>
    <property type="match status" value="1"/>
</dbReference>
<evidence type="ECO:0000256" key="5">
    <source>
        <dbReference type="ARBA" id="ARBA00022859"/>
    </source>
</evidence>
<dbReference type="PROSITE" id="PS50188">
    <property type="entry name" value="B302_SPRY"/>
    <property type="match status" value="1"/>
</dbReference>
<dbReference type="InterPro" id="IPR003877">
    <property type="entry name" value="SPRY_dom"/>
</dbReference>
<dbReference type="CDD" id="cd19769">
    <property type="entry name" value="Bbox2_TRIM16-like"/>
    <property type="match status" value="1"/>
</dbReference>
<dbReference type="InterPro" id="IPR058030">
    <property type="entry name" value="TRIM8/14/16/25/29/45/65_CC"/>
</dbReference>
<feature type="domain" description="B box-type" evidence="9">
    <location>
        <begin position="169"/>
        <end position="209"/>
    </location>
</feature>
<dbReference type="GO" id="GO:0005737">
    <property type="term" value="C:cytoplasm"/>
    <property type="evidence" value="ECO:0007669"/>
    <property type="project" value="UniProtKB-ARBA"/>
</dbReference>
<dbReference type="SMART" id="SM00336">
    <property type="entry name" value="BBOX"/>
    <property type="match status" value="2"/>
</dbReference>
<evidence type="ECO:0000256" key="3">
    <source>
        <dbReference type="ARBA" id="ARBA00022771"/>
    </source>
</evidence>
<evidence type="ECO:0000259" key="10">
    <source>
        <dbReference type="PROSITE" id="PS50188"/>
    </source>
</evidence>
<dbReference type="Gene3D" id="2.60.120.920">
    <property type="match status" value="1"/>
</dbReference>
<dbReference type="Pfam" id="PF25600">
    <property type="entry name" value="TRIM_CC"/>
    <property type="match status" value="1"/>
</dbReference>
<dbReference type="SUPFAM" id="SSF57845">
    <property type="entry name" value="B-box zinc-binding domain"/>
    <property type="match status" value="1"/>
</dbReference>
<dbReference type="InterPro" id="IPR000315">
    <property type="entry name" value="Znf_B-box"/>
</dbReference>
<proteinExistence type="predicted"/>
<dbReference type="PROSITE" id="PS00518">
    <property type="entry name" value="ZF_RING_1"/>
    <property type="match status" value="1"/>
</dbReference>
<dbReference type="Gene3D" id="3.30.160.60">
    <property type="entry name" value="Classic Zinc Finger"/>
    <property type="match status" value="1"/>
</dbReference>
<keyword evidence="7" id="KW-0175">Coiled coil</keyword>
<dbReference type="Proteomes" id="UP000472260">
    <property type="component" value="Unassembled WGS sequence"/>
</dbReference>
<dbReference type="PRINTS" id="PR01407">
    <property type="entry name" value="BUTYPHLNCDUF"/>
</dbReference>
<evidence type="ECO:0000256" key="1">
    <source>
        <dbReference type="ARBA" id="ARBA00022588"/>
    </source>
</evidence>
<dbReference type="SMART" id="SM00184">
    <property type="entry name" value="RING"/>
    <property type="match status" value="1"/>
</dbReference>
<feature type="domain" description="B30.2/SPRY" evidence="10">
    <location>
        <begin position="358"/>
        <end position="553"/>
    </location>
</feature>
<dbReference type="PANTHER" id="PTHR25465">
    <property type="entry name" value="B-BOX DOMAIN CONTAINING"/>
    <property type="match status" value="1"/>
</dbReference>
<evidence type="ECO:0000256" key="7">
    <source>
        <dbReference type="SAM" id="Coils"/>
    </source>
</evidence>
<dbReference type="SUPFAM" id="SSF49899">
    <property type="entry name" value="Concanavalin A-like lectins/glucanases"/>
    <property type="match status" value="1"/>
</dbReference>
<dbReference type="GO" id="GO:0045087">
    <property type="term" value="P:innate immune response"/>
    <property type="evidence" value="ECO:0007669"/>
    <property type="project" value="UniProtKB-KW"/>
</dbReference>
<evidence type="ECO:0000313" key="12">
    <source>
        <dbReference type="Proteomes" id="UP000472260"/>
    </source>
</evidence>
<dbReference type="InterPro" id="IPR013083">
    <property type="entry name" value="Znf_RING/FYVE/PHD"/>
</dbReference>
<dbReference type="InterPro" id="IPR001870">
    <property type="entry name" value="B30.2/SPRY"/>
</dbReference>
<sequence>MCFFNYLFQYSKGQKQWQNLQIHKRKGGIYLVTLASSTGSLTEELQCYICLDVFTDPVSTPCGHNFCKMCLKKCWDNSHDYSCPICKESFKRKPKLKVNTTLREIVDHYKKKNHLEIPAVLCDICTETKQKALKSCPACQSSFCEAHLERHLRVPGLKQHRLIDPVKNLQDHLCQKHDRPLELFCRDDQTCVCVICTVTKHKTHNNVPVEQESEVKRSQLIKTQTDVQQMIQDRMKKIEQIQHSVKLRKKNTEKEKADSVELFTSLIRSIERCQSELLEVMEKKQKAAENQAEELIKKLEQEITELERRNTELEQLSHTEDHLIRKRPLDTKFWAGICINTCVSVETLRRALTQLQKTLDEKLSQTVLKRIQQYAVDVTLDPDTAHPELILSEDGKKVRHGNIKQYCPDSHKRFDKYMLVLGNKGFSSGRFYFEVQVKGKTEWSLGVARESINRKGALNLCPESGHWTLWQSNAKEYKACGSSPVSLSLNVKLQKVGVFVDYEEGLVSFYDVESRSHIYSFTGQSFTDKLYPFLSPWTNGAGKNSAPLIISPVNYNE</sequence>
<keyword evidence="5" id="KW-0391">Immunity</keyword>
<keyword evidence="2" id="KW-0479">Metal-binding</keyword>
<evidence type="ECO:0000256" key="6">
    <source>
        <dbReference type="PROSITE-ProRule" id="PRU00024"/>
    </source>
</evidence>
<keyword evidence="1" id="KW-0399">Innate immunity</keyword>
<dbReference type="SMART" id="SM00589">
    <property type="entry name" value="PRY"/>
    <property type="match status" value="1"/>
</dbReference>
<evidence type="ECO:0000259" key="9">
    <source>
        <dbReference type="PROSITE" id="PS50119"/>
    </source>
</evidence>
<dbReference type="Gene3D" id="3.30.40.10">
    <property type="entry name" value="Zinc/RING finger domain, C3HC4 (zinc finger)"/>
    <property type="match status" value="1"/>
</dbReference>
<dbReference type="SMART" id="SM00449">
    <property type="entry name" value="SPRY"/>
    <property type="match status" value="1"/>
</dbReference>
<dbReference type="GO" id="GO:0008270">
    <property type="term" value="F:zinc ion binding"/>
    <property type="evidence" value="ECO:0007669"/>
    <property type="project" value="UniProtKB-KW"/>
</dbReference>
<dbReference type="PROSITE" id="PS50119">
    <property type="entry name" value="ZF_BBOX"/>
    <property type="match status" value="1"/>
</dbReference>
<evidence type="ECO:0000256" key="4">
    <source>
        <dbReference type="ARBA" id="ARBA00022833"/>
    </source>
</evidence>
<dbReference type="Pfam" id="PF13765">
    <property type="entry name" value="PRY"/>
    <property type="match status" value="1"/>
</dbReference>
<evidence type="ECO:0000256" key="2">
    <source>
        <dbReference type="ARBA" id="ARBA00022723"/>
    </source>
</evidence>
<dbReference type="InterPro" id="IPR013320">
    <property type="entry name" value="ConA-like_dom_sf"/>
</dbReference>
<dbReference type="InterPro" id="IPR006574">
    <property type="entry name" value="PRY"/>
</dbReference>
<dbReference type="Ensembl" id="ENSSANT00000001903.1">
    <property type="protein sequence ID" value="ENSSANP00000001759.1"/>
    <property type="gene ID" value="ENSSANG00000001033.1"/>
</dbReference>
<reference evidence="11" key="1">
    <citation type="submission" date="2025-08" db="UniProtKB">
        <authorList>
            <consortium name="Ensembl"/>
        </authorList>
    </citation>
    <scope>IDENTIFICATION</scope>
</reference>
<accession>A0A671K548</accession>
<dbReference type="Pfam" id="PF00643">
    <property type="entry name" value="zf-B_box"/>
    <property type="match status" value="1"/>
</dbReference>
<keyword evidence="12" id="KW-1185">Reference proteome</keyword>
<keyword evidence="3 6" id="KW-0863">Zinc-finger</keyword>
<dbReference type="FunFam" id="2.60.120.920:FF:000004">
    <property type="entry name" value="Butyrophilin subfamily 1 member A1"/>
    <property type="match status" value="1"/>
</dbReference>
<reference evidence="11" key="2">
    <citation type="submission" date="2025-09" db="UniProtKB">
        <authorList>
            <consortium name="Ensembl"/>
        </authorList>
    </citation>
    <scope>IDENTIFICATION</scope>
</reference>
<feature type="coiled-coil region" evidence="7">
    <location>
        <begin position="270"/>
        <end position="319"/>
    </location>
</feature>
<evidence type="ECO:0000259" key="8">
    <source>
        <dbReference type="PROSITE" id="PS50089"/>
    </source>
</evidence>
<dbReference type="InterPro" id="IPR051051">
    <property type="entry name" value="E3_ubiq-ligase_TRIM/RNF"/>
</dbReference>